<evidence type="ECO:0000256" key="3">
    <source>
        <dbReference type="HAMAP-Rule" id="MF_01929"/>
    </source>
</evidence>
<keyword evidence="8" id="KW-0456">Lyase</keyword>
<evidence type="ECO:0000259" key="7">
    <source>
        <dbReference type="SMART" id="SM01001"/>
    </source>
</evidence>
<dbReference type="PANTHER" id="PTHR23046">
    <property type="entry name" value="PHOSPHORIBOSYLAMINOIMIDAZOLE CARBOXYLASE CATALYTIC SUBUNIT"/>
    <property type="match status" value="1"/>
</dbReference>
<feature type="domain" description="PurE" evidence="7">
    <location>
        <begin position="28"/>
        <end position="177"/>
    </location>
</feature>
<dbReference type="PANTHER" id="PTHR23046:SF2">
    <property type="entry name" value="PHOSPHORIBOSYLAMINOIMIDAZOLE CARBOXYLASE"/>
    <property type="match status" value="1"/>
</dbReference>
<evidence type="ECO:0000313" key="8">
    <source>
        <dbReference type="EMBL" id="EDO61676.1"/>
    </source>
</evidence>
<feature type="coiled-coil region" evidence="6">
    <location>
        <begin position="152"/>
        <end position="179"/>
    </location>
</feature>
<evidence type="ECO:0000256" key="5">
    <source>
        <dbReference type="PIRSR" id="PIRSR001338-1"/>
    </source>
</evidence>
<dbReference type="SUPFAM" id="SSF52255">
    <property type="entry name" value="N5-CAIR mutase (phosphoribosylaminoimidazole carboxylase, PurE)"/>
    <property type="match status" value="1"/>
</dbReference>
<evidence type="ECO:0000256" key="1">
    <source>
        <dbReference type="ARBA" id="ARBA00022755"/>
    </source>
</evidence>
<proteinExistence type="inferred from homology"/>
<dbReference type="Pfam" id="PF00731">
    <property type="entry name" value="AIRC"/>
    <property type="match status" value="1"/>
</dbReference>
<dbReference type="EMBL" id="ABCB02000018">
    <property type="protein sequence ID" value="EDO61676.1"/>
    <property type="molecule type" value="Genomic_DNA"/>
</dbReference>
<evidence type="ECO:0000313" key="9">
    <source>
        <dbReference type="EMBL" id="PEQ25584.1"/>
    </source>
</evidence>
<dbReference type="InterPro" id="IPR000031">
    <property type="entry name" value="PurE_dom"/>
</dbReference>
<evidence type="ECO:0000313" key="11">
    <source>
        <dbReference type="Proteomes" id="UP000220611"/>
    </source>
</evidence>
<dbReference type="GO" id="GO:0034023">
    <property type="term" value="F:5-(carboxyamino)imidazole ribonucleotide mutase activity"/>
    <property type="evidence" value="ECO:0007669"/>
    <property type="project" value="UniProtKB-UniRule"/>
</dbReference>
<accession>A7VU30</accession>
<dbReference type="PIRSF" id="PIRSF001338">
    <property type="entry name" value="AIR_carboxylase"/>
    <property type="match status" value="1"/>
</dbReference>
<dbReference type="EC" id="5.4.99.18" evidence="3 4"/>
<reference evidence="8 10" key="1">
    <citation type="submission" date="2007-08" db="EMBL/GenBank/DDBJ databases">
        <title>Draft genome sequence of Clostridium leptum (DSM 753).</title>
        <authorList>
            <person name="Sudarsanam P."/>
            <person name="Ley R."/>
            <person name="Guruge J."/>
            <person name="Turnbaugh P.J."/>
            <person name="Mahowald M."/>
            <person name="Liep D."/>
            <person name="Gordon J."/>
        </authorList>
    </citation>
    <scope>NUCLEOTIDE SEQUENCE [LARGE SCALE GENOMIC DNA]</scope>
    <source>
        <strain evidence="8 10">DSM 753</strain>
    </source>
</reference>
<evidence type="ECO:0000256" key="6">
    <source>
        <dbReference type="SAM" id="Coils"/>
    </source>
</evidence>
<protein>
    <recommendedName>
        <fullName evidence="3 4">N5-carboxyaminoimidazole ribonucleotide mutase</fullName>
        <shortName evidence="3 4">N5-CAIR mutase</shortName>
        <ecNumber evidence="3 4">5.4.99.18</ecNumber>
    </recommendedName>
    <alternativeName>
        <fullName evidence="3">5-(carboxyamino)imidazole ribonucleotide mutase</fullName>
    </alternativeName>
</protein>
<organism evidence="8 10">
    <name type="scientific">[Clostridium] leptum DSM 753</name>
    <dbReference type="NCBI Taxonomy" id="428125"/>
    <lineage>
        <taxon>Bacteria</taxon>
        <taxon>Bacillati</taxon>
        <taxon>Bacillota</taxon>
        <taxon>Clostridia</taxon>
        <taxon>Eubacteriales</taxon>
        <taxon>Oscillospiraceae</taxon>
        <taxon>Oscillospiraceae incertae sedis</taxon>
    </lineage>
</organism>
<dbReference type="HOGENOM" id="CLU_094982_2_0_9"/>
<feature type="binding site" evidence="3 5">
    <location>
        <position position="39"/>
    </location>
    <ligand>
        <name>substrate</name>
    </ligand>
</feature>
<gene>
    <name evidence="3 8" type="primary">purE</name>
    <name evidence="9" type="ORF">CH238_00900</name>
    <name evidence="8" type="ORF">CLOLEP_02076</name>
</gene>
<dbReference type="UniPathway" id="UPA00074">
    <property type="reaction ID" value="UER00943"/>
</dbReference>
<dbReference type="GO" id="GO:0016829">
    <property type="term" value="F:lyase activity"/>
    <property type="evidence" value="ECO:0007669"/>
    <property type="project" value="UniProtKB-KW"/>
</dbReference>
<comment type="pathway">
    <text evidence="3 4">Purine metabolism; IMP biosynthesis via de novo pathway; 5-amino-1-(5-phospho-D-ribosyl)imidazole-4-carboxylate from 5-amino-1-(5-phospho-D-ribosyl)imidazole (N5-CAIR route): step 2/2.</text>
</comment>
<evidence type="ECO:0000313" key="10">
    <source>
        <dbReference type="Proteomes" id="UP000003490"/>
    </source>
</evidence>
<comment type="function">
    <text evidence="3 4">Catalyzes the conversion of N5-carboxyaminoimidazole ribonucleotide (N5-CAIR) to 4-carboxy-5-aminoimidazole ribonucleotide (CAIR).</text>
</comment>
<comment type="caution">
    <text evidence="8">The sequence shown here is derived from an EMBL/GenBank/DDBJ whole genome shotgun (WGS) entry which is preliminary data.</text>
</comment>
<comment type="catalytic activity">
    <reaction evidence="3 4">
        <text>5-carboxyamino-1-(5-phospho-D-ribosyl)imidazole + H(+) = 5-amino-1-(5-phospho-D-ribosyl)imidazole-4-carboxylate</text>
        <dbReference type="Rhea" id="RHEA:13193"/>
        <dbReference type="ChEBI" id="CHEBI:15378"/>
        <dbReference type="ChEBI" id="CHEBI:58730"/>
        <dbReference type="ChEBI" id="CHEBI:77657"/>
        <dbReference type="EC" id="5.4.99.18"/>
    </reaction>
</comment>
<dbReference type="InterPro" id="IPR033747">
    <property type="entry name" value="PurE_ClassI"/>
</dbReference>
<reference evidence="8 10" key="2">
    <citation type="submission" date="2007-08" db="EMBL/GenBank/DDBJ databases">
        <authorList>
            <person name="Fulton L."/>
            <person name="Clifton S."/>
            <person name="Fulton B."/>
            <person name="Xu J."/>
            <person name="Minx P."/>
            <person name="Pepin K.H."/>
            <person name="Johnson M."/>
            <person name="Thiruvilangam P."/>
            <person name="Bhonagiri V."/>
            <person name="Nash W.E."/>
            <person name="Wang C."/>
            <person name="Mardis E.R."/>
            <person name="Wilson R.K."/>
        </authorList>
    </citation>
    <scope>NUCLEOTIDE SEQUENCE [LARGE SCALE GENOMIC DNA]</scope>
    <source>
        <strain evidence="8 10">DSM 753</strain>
    </source>
</reference>
<dbReference type="eggNOG" id="COG0041">
    <property type="taxonomic scope" value="Bacteria"/>
</dbReference>
<dbReference type="Proteomes" id="UP000003490">
    <property type="component" value="Unassembled WGS sequence"/>
</dbReference>
<dbReference type="Proteomes" id="UP000220611">
    <property type="component" value="Unassembled WGS sequence"/>
</dbReference>
<comment type="similarity">
    <text evidence="3">Belongs to the AIR carboxylase family. Class I subfamily.</text>
</comment>
<feature type="binding site" evidence="3 5">
    <location>
        <position position="36"/>
    </location>
    <ligand>
        <name>substrate</name>
    </ligand>
</feature>
<reference evidence="9 11" key="3">
    <citation type="submission" date="2017-07" db="EMBL/GenBank/DDBJ databases">
        <title>Prevalence of linear plasmids in Cutibacterium (Propionibacterium) acnes isolates obtained from prostatic tissue.</title>
        <authorList>
            <person name="Davidsson S."/>
            <person name="Carlsson J."/>
            <person name="Molling P."/>
            <person name="Andren O."/>
            <person name="Andersson S.-O."/>
            <person name="Brzuszkiewicz E."/>
            <person name="Poehlein A."/>
            <person name="Al-Zeer M."/>
            <person name="Brinkmann V."/>
            <person name="Scavenius C."/>
            <person name="Nazipi S."/>
            <person name="Soderquist B."/>
            <person name="Bruggemann H."/>
        </authorList>
    </citation>
    <scope>NUCLEOTIDE SEQUENCE [LARGE SCALE GENOMIC DNA]</scope>
    <source>
        <strain evidence="9 11">DSM 753</strain>
    </source>
</reference>
<dbReference type="AlphaFoldDB" id="A7VU30"/>
<feature type="binding site" evidence="3 5">
    <location>
        <position position="66"/>
    </location>
    <ligand>
        <name>substrate</name>
    </ligand>
</feature>
<keyword evidence="11" id="KW-1185">Reference proteome</keyword>
<dbReference type="Gene3D" id="3.40.50.1970">
    <property type="match status" value="1"/>
</dbReference>
<dbReference type="SMART" id="SM01001">
    <property type="entry name" value="AIRC"/>
    <property type="match status" value="1"/>
</dbReference>
<dbReference type="InterPro" id="IPR024694">
    <property type="entry name" value="PurE_prokaryotes"/>
</dbReference>
<dbReference type="GO" id="GO:0006189">
    <property type="term" value="P:'de novo' IMP biosynthetic process"/>
    <property type="evidence" value="ECO:0007669"/>
    <property type="project" value="UniProtKB-UniRule"/>
</dbReference>
<name>A7VU30_9FIRM</name>
<evidence type="ECO:0000256" key="4">
    <source>
        <dbReference type="PIRNR" id="PIRNR001338"/>
    </source>
</evidence>
<keyword evidence="2 3" id="KW-0413">Isomerase</keyword>
<sequence>MGRLRLFCAAACIFVNEAKERKKMADCKKVAVIMGSDSDFPTVSGAVKTLKSYGVPVEVHVMSAHRTPEEAARFSSQAKAEGFGVIIAAAGKAAHLAGVLAAHTTLPVIGIPIKSSTLDGLDALLATVQMPKGIPVATVAIDGADNAALLAVQILALSCEELSEKLETMKEQMAQGVAAKDQAIQEKVKEL</sequence>
<evidence type="ECO:0000256" key="2">
    <source>
        <dbReference type="ARBA" id="ARBA00023235"/>
    </source>
</evidence>
<keyword evidence="6" id="KW-0175">Coiled coil</keyword>
<dbReference type="NCBIfam" id="TIGR01162">
    <property type="entry name" value="purE"/>
    <property type="match status" value="1"/>
</dbReference>
<keyword evidence="1 3" id="KW-0658">Purine biosynthesis</keyword>
<dbReference type="HAMAP" id="MF_01929">
    <property type="entry name" value="PurE_classI"/>
    <property type="match status" value="1"/>
</dbReference>
<dbReference type="EMBL" id="NOXF01000001">
    <property type="protein sequence ID" value="PEQ25584.1"/>
    <property type="molecule type" value="Genomic_DNA"/>
</dbReference>